<name>A0A518KAX2_9BACT</name>
<evidence type="ECO:0008006" key="5">
    <source>
        <dbReference type="Google" id="ProtNLM"/>
    </source>
</evidence>
<dbReference type="KEGG" id="bmei:Spa11_31490"/>
<evidence type="ECO:0000313" key="4">
    <source>
        <dbReference type="Proteomes" id="UP000316426"/>
    </source>
</evidence>
<dbReference type="Gene3D" id="3.60.21.10">
    <property type="match status" value="1"/>
</dbReference>
<dbReference type="Proteomes" id="UP000316426">
    <property type="component" value="Chromosome"/>
</dbReference>
<dbReference type="PANTHER" id="PTHR36303:SF1">
    <property type="entry name" value="2',3'-CYCLIC-NUCLEOTIDE 2'-PHOSPHODIESTERASE"/>
    <property type="match status" value="1"/>
</dbReference>
<dbReference type="Pfam" id="PF13277">
    <property type="entry name" value="YmdB"/>
    <property type="match status" value="1"/>
</dbReference>
<feature type="binding site" evidence="2">
    <location>
        <position position="39"/>
    </location>
    <ligand>
        <name>Fe cation</name>
        <dbReference type="ChEBI" id="CHEBI:24875"/>
        <label>2</label>
    </ligand>
</feature>
<dbReference type="InterPro" id="IPR005235">
    <property type="entry name" value="YmdB-like"/>
</dbReference>
<keyword evidence="4" id="KW-1185">Reference proteome</keyword>
<dbReference type="SUPFAM" id="SSF56300">
    <property type="entry name" value="Metallo-dependent phosphatases"/>
    <property type="match status" value="1"/>
</dbReference>
<feature type="binding site" evidence="2">
    <location>
        <position position="8"/>
    </location>
    <ligand>
        <name>Fe cation</name>
        <dbReference type="ChEBI" id="CHEBI:24875"/>
        <label>1</label>
    </ligand>
</feature>
<gene>
    <name evidence="3" type="ORF">Spa11_31490</name>
</gene>
<feature type="binding site" evidence="2">
    <location>
        <position position="40"/>
    </location>
    <ligand>
        <name>Fe cation</name>
        <dbReference type="ChEBI" id="CHEBI:24875"/>
        <label>1</label>
    </ligand>
</feature>
<reference evidence="3 4" key="1">
    <citation type="submission" date="2019-02" db="EMBL/GenBank/DDBJ databases">
        <title>Deep-cultivation of Planctomycetes and their phenomic and genomic characterization uncovers novel biology.</title>
        <authorList>
            <person name="Wiegand S."/>
            <person name="Jogler M."/>
            <person name="Boedeker C."/>
            <person name="Pinto D."/>
            <person name="Vollmers J."/>
            <person name="Rivas-Marin E."/>
            <person name="Kohn T."/>
            <person name="Peeters S.H."/>
            <person name="Heuer A."/>
            <person name="Rast P."/>
            <person name="Oberbeckmann S."/>
            <person name="Bunk B."/>
            <person name="Jeske O."/>
            <person name="Meyerdierks A."/>
            <person name="Storesund J.E."/>
            <person name="Kallscheuer N."/>
            <person name="Luecker S."/>
            <person name="Lage O.M."/>
            <person name="Pohl T."/>
            <person name="Merkel B.J."/>
            <person name="Hornburger P."/>
            <person name="Mueller R.-W."/>
            <person name="Bruemmer F."/>
            <person name="Labrenz M."/>
            <person name="Spormann A.M."/>
            <person name="Op den Camp H."/>
            <person name="Overmann J."/>
            <person name="Amann R."/>
            <person name="Jetten M.S.M."/>
            <person name="Mascher T."/>
            <person name="Medema M.H."/>
            <person name="Devos D.P."/>
            <person name="Kaster A.-K."/>
            <person name="Ovreas L."/>
            <person name="Rohde M."/>
            <person name="Galperin M.Y."/>
            <person name="Jogler C."/>
        </authorList>
    </citation>
    <scope>NUCLEOTIDE SEQUENCE [LARGE SCALE GENOMIC DNA]</scope>
    <source>
        <strain evidence="3 4">Spa11</strain>
    </source>
</reference>
<feature type="active site" description="Proton donor" evidence="1">
    <location>
        <position position="68"/>
    </location>
</feature>
<organism evidence="3 4">
    <name type="scientific">Botrimarina mediterranea</name>
    <dbReference type="NCBI Taxonomy" id="2528022"/>
    <lineage>
        <taxon>Bacteria</taxon>
        <taxon>Pseudomonadati</taxon>
        <taxon>Planctomycetota</taxon>
        <taxon>Planctomycetia</taxon>
        <taxon>Pirellulales</taxon>
        <taxon>Lacipirellulaceae</taxon>
        <taxon>Botrimarina</taxon>
    </lineage>
</organism>
<accession>A0A518KAX2</accession>
<proteinExistence type="predicted"/>
<dbReference type="AlphaFoldDB" id="A0A518KAX2"/>
<dbReference type="PIRSF" id="PIRSF004789">
    <property type="entry name" value="DR1281"/>
    <property type="match status" value="1"/>
</dbReference>
<dbReference type="GO" id="GO:0046872">
    <property type="term" value="F:metal ion binding"/>
    <property type="evidence" value="ECO:0007669"/>
    <property type="project" value="UniProtKB-KW"/>
</dbReference>
<feature type="binding site" evidence="2">
    <location>
        <position position="67"/>
    </location>
    <ligand>
        <name>Fe cation</name>
        <dbReference type="ChEBI" id="CHEBI:24875"/>
        <label>2</label>
    </ligand>
</feature>
<protein>
    <recommendedName>
        <fullName evidence="5">Calcineurin-like phosphoesterase</fullName>
    </recommendedName>
</protein>
<dbReference type="PANTHER" id="PTHR36303">
    <property type="entry name" value="2',3'-CYCLIC-NUCLEOTIDE 2'-PHOSPHODIESTERASE"/>
    <property type="match status" value="1"/>
</dbReference>
<dbReference type="GO" id="GO:0004113">
    <property type="term" value="F:2',3'-cyclic-nucleotide 3'-phosphodiesterase activity"/>
    <property type="evidence" value="ECO:0007669"/>
    <property type="project" value="TreeGrafter"/>
</dbReference>
<evidence type="ECO:0000313" key="3">
    <source>
        <dbReference type="EMBL" id="QDV74940.1"/>
    </source>
</evidence>
<feature type="binding site" evidence="2">
    <location>
        <position position="39"/>
    </location>
    <ligand>
        <name>Fe cation</name>
        <dbReference type="ChEBI" id="CHEBI:24875"/>
        <label>1</label>
    </ligand>
</feature>
<dbReference type="EMBL" id="CP036349">
    <property type="protein sequence ID" value="QDV74940.1"/>
    <property type="molecule type" value="Genomic_DNA"/>
</dbReference>
<dbReference type="InterPro" id="IPR029052">
    <property type="entry name" value="Metallo-depent_PP-like"/>
</dbReference>
<keyword evidence="2" id="KW-0479">Metal-binding</keyword>
<feature type="binding site" evidence="2">
    <location>
        <position position="152"/>
    </location>
    <ligand>
        <name>Fe cation</name>
        <dbReference type="ChEBI" id="CHEBI:24875"/>
        <label>2</label>
    </ligand>
</feature>
<evidence type="ECO:0000256" key="2">
    <source>
        <dbReference type="PIRSR" id="PIRSR004789-51"/>
    </source>
</evidence>
<feature type="binding site" evidence="2">
    <location>
        <position position="179"/>
    </location>
    <ligand>
        <name>Fe cation</name>
        <dbReference type="ChEBI" id="CHEBI:24875"/>
        <label>1</label>
    </ligand>
</feature>
<sequence length="273" mass="29302">MLLLFIGDVVGRPGREIVQRALPGLIAERGIDLVVCNAENAASGSGYTPKIHAELTAAGVDAVTLGDHVYRRREVLPLLESADNVVRPCNLPAEATGRRWATVRTKDGAHQVLVCCALGQLFMKPIDSPFRAVDAALSEAPADVKVRFVDFHAEATSEMQSMGRYLDGRVAAVLGTHTHVPTADECVFPEGTAFQCDVGMTGPHDSILGRRVDRVLAATLTGVPHSFDVAEKDLRINGALVTIDAESGRATAIERVMVNEAEADRLRVDKRSS</sequence>
<evidence type="ECO:0000256" key="1">
    <source>
        <dbReference type="PIRSR" id="PIRSR004789-50"/>
    </source>
</evidence>
<dbReference type="RefSeq" id="WP_145113790.1">
    <property type="nucleotide sequence ID" value="NZ_CP036349.1"/>
</dbReference>
<feature type="binding site" evidence="2">
    <location>
        <position position="177"/>
    </location>
    <ligand>
        <name>Fe cation</name>
        <dbReference type="ChEBI" id="CHEBI:24875"/>
        <label>2</label>
    </ligand>
</feature>